<dbReference type="AlphaFoldDB" id="A0A8S4A8R8"/>
<evidence type="ECO:0000313" key="14">
    <source>
        <dbReference type="EMBL" id="CAG5858380.1"/>
    </source>
</evidence>
<evidence type="ECO:0000256" key="12">
    <source>
        <dbReference type="RuleBase" id="RU003753"/>
    </source>
</evidence>
<dbReference type="OrthoDB" id="8962877at2759"/>
<dbReference type="GO" id="GO:1901222">
    <property type="term" value="P:regulation of non-canonical NF-kappaB signal transduction"/>
    <property type="evidence" value="ECO:0007669"/>
    <property type="project" value="TreeGrafter"/>
</dbReference>
<evidence type="ECO:0000256" key="1">
    <source>
        <dbReference type="ARBA" id="ARBA00004371"/>
    </source>
</evidence>
<dbReference type="InterPro" id="IPR008996">
    <property type="entry name" value="IL1/FGF"/>
</dbReference>
<dbReference type="PANTHER" id="PTHR10078:SF30">
    <property type="entry name" value="INTERLEUKIN-1 BETA"/>
    <property type="match status" value="1"/>
</dbReference>
<evidence type="ECO:0000256" key="4">
    <source>
        <dbReference type="ARBA" id="ARBA00010448"/>
    </source>
</evidence>
<comment type="subcellular location">
    <subcellularLocation>
        <location evidence="2">Cytoplasm</location>
        <location evidence="2">Cytosol</location>
    </subcellularLocation>
    <subcellularLocation>
        <location evidence="1">Lysosome</location>
    </subcellularLocation>
    <subcellularLocation>
        <location evidence="3">Secreted</location>
        <location evidence="3">Extracellular exosome</location>
    </subcellularLocation>
</comment>
<dbReference type="GO" id="GO:0005615">
    <property type="term" value="C:extracellular space"/>
    <property type="evidence" value="ECO:0007669"/>
    <property type="project" value="UniProtKB-KW"/>
</dbReference>
<gene>
    <name evidence="14" type="ORF">MMEN_LOCUS768</name>
</gene>
<dbReference type="GO" id="GO:0051781">
    <property type="term" value="P:positive regulation of cell division"/>
    <property type="evidence" value="ECO:0007669"/>
    <property type="project" value="UniProtKB-KW"/>
</dbReference>
<evidence type="ECO:0000256" key="10">
    <source>
        <dbReference type="ARBA" id="ARBA00023228"/>
    </source>
</evidence>
<evidence type="ECO:0000256" key="8">
    <source>
        <dbReference type="ARBA" id="ARBA00022620"/>
    </source>
</evidence>
<feature type="compositionally biased region" description="Acidic residues" evidence="13">
    <location>
        <begin position="119"/>
        <end position="147"/>
    </location>
</feature>
<dbReference type="GO" id="GO:0006955">
    <property type="term" value="P:immune response"/>
    <property type="evidence" value="ECO:0007669"/>
    <property type="project" value="InterPro"/>
</dbReference>
<dbReference type="GO" id="GO:0005764">
    <property type="term" value="C:lysosome"/>
    <property type="evidence" value="ECO:0007669"/>
    <property type="project" value="UniProtKB-SubCell"/>
</dbReference>
<dbReference type="GO" id="GO:0019221">
    <property type="term" value="P:cytokine-mediated signaling pathway"/>
    <property type="evidence" value="ECO:0007669"/>
    <property type="project" value="TreeGrafter"/>
</dbReference>
<dbReference type="Proteomes" id="UP000677803">
    <property type="component" value="Unassembled WGS sequence"/>
</dbReference>
<keyword evidence="7 12" id="KW-0964">Secreted</keyword>
<dbReference type="InterPro" id="IPR000975">
    <property type="entry name" value="IL-1_fam"/>
</dbReference>
<evidence type="ECO:0000256" key="6">
    <source>
        <dbReference type="ARBA" id="ARBA00022514"/>
    </source>
</evidence>
<dbReference type="GO" id="GO:0048246">
    <property type="term" value="P:macrophage chemotaxis"/>
    <property type="evidence" value="ECO:0007669"/>
    <property type="project" value="TreeGrafter"/>
</dbReference>
<evidence type="ECO:0000313" key="15">
    <source>
        <dbReference type="Proteomes" id="UP000677803"/>
    </source>
</evidence>
<dbReference type="GO" id="GO:0005829">
    <property type="term" value="C:cytosol"/>
    <property type="evidence" value="ECO:0007669"/>
    <property type="project" value="UniProtKB-SubCell"/>
</dbReference>
<keyword evidence="15" id="KW-1185">Reference proteome</keyword>
<keyword evidence="8" id="KW-0666">Pyrogen</keyword>
<name>A0A8S4A8R8_9TELE</name>
<dbReference type="GO" id="GO:0001660">
    <property type="term" value="P:fever generation"/>
    <property type="evidence" value="ECO:0007669"/>
    <property type="project" value="UniProtKB-KW"/>
</dbReference>
<keyword evidence="10" id="KW-0458">Lysosome</keyword>
<comment type="caution">
    <text evidence="14">The sequence shown here is derived from an EMBL/GenBank/DDBJ whole genome shotgun (WGS) entry which is preliminary data.</text>
</comment>
<dbReference type="PRINTS" id="PR00264">
    <property type="entry name" value="INTERLEUKIN1"/>
</dbReference>
<dbReference type="Gene3D" id="2.80.10.50">
    <property type="match status" value="1"/>
</dbReference>
<dbReference type="GO" id="GO:0005149">
    <property type="term" value="F:interleukin-1 receptor binding"/>
    <property type="evidence" value="ECO:0007669"/>
    <property type="project" value="UniProtKB-UniRule"/>
</dbReference>
<keyword evidence="9" id="KW-0395">Inflammatory response</keyword>
<accession>A0A8S4A8R8</accession>
<keyword evidence="11" id="KW-0497">Mitogen</keyword>
<evidence type="ECO:0000256" key="7">
    <source>
        <dbReference type="ARBA" id="ARBA00022525"/>
    </source>
</evidence>
<evidence type="ECO:0000256" key="5">
    <source>
        <dbReference type="ARBA" id="ARBA00022490"/>
    </source>
</evidence>
<organism evidence="14 15">
    <name type="scientific">Menidia menidia</name>
    <name type="common">Atlantic silverside</name>
    <dbReference type="NCBI Taxonomy" id="238744"/>
    <lineage>
        <taxon>Eukaryota</taxon>
        <taxon>Metazoa</taxon>
        <taxon>Chordata</taxon>
        <taxon>Craniata</taxon>
        <taxon>Vertebrata</taxon>
        <taxon>Euteleostomi</taxon>
        <taxon>Actinopterygii</taxon>
        <taxon>Neopterygii</taxon>
        <taxon>Teleostei</taxon>
        <taxon>Neoteleostei</taxon>
        <taxon>Acanthomorphata</taxon>
        <taxon>Ovalentaria</taxon>
        <taxon>Atherinomorphae</taxon>
        <taxon>Atheriniformes</taxon>
        <taxon>Atherinopsidae</taxon>
        <taxon>Menidiinae</taxon>
        <taxon>Menidia</taxon>
    </lineage>
</organism>
<dbReference type="CDD" id="cd00100">
    <property type="entry name" value="beta-trefoil_IL1"/>
    <property type="match status" value="1"/>
</dbReference>
<keyword evidence="6" id="KW-0202">Cytokine</keyword>
<comment type="similarity">
    <text evidence="4 12">Belongs to the IL-1 family.</text>
</comment>
<dbReference type="Pfam" id="PF00340">
    <property type="entry name" value="IL1"/>
    <property type="match status" value="1"/>
</dbReference>
<feature type="region of interest" description="Disordered" evidence="13">
    <location>
        <begin position="119"/>
        <end position="148"/>
    </location>
</feature>
<sequence>MDATEDHTNGAVLIVHQIHEGKHQYDVANVVKFKKGGGKKKFSRGDKLMEINGVDLQVVTPEELAKMISEGNPMLTVHKPGKKEEAQWSPPDGDILEPDSKESAVMSWSWVMSREEECEVGPEGEEEAAAPGLDEDVCPGESEESGDGGDLLIVQMTKTVISVVSGRGCDAGSPCQGCHGTGCTFSDVVVVSESSILTVVPSGSTSFRQEKLSEVLIEHVPSHRYLRGICSQKTPYSSPNPEKITIYYYKSNRVEPSFRGMPVVLNLTDSNCFLKCCQDGDKVLLQVETCEKKRLRQISRSDDNTLAFVFYMKADRTKQRRFESALHKGWFICMVSTDSVEMEKLDGGREDPSFLFVIKK</sequence>
<keyword evidence="5" id="KW-0963">Cytoplasm</keyword>
<protein>
    <recommendedName>
        <fullName evidence="12">Interleukin-1</fullName>
    </recommendedName>
</protein>
<dbReference type="SUPFAM" id="SSF50353">
    <property type="entry name" value="Cytokine"/>
    <property type="match status" value="1"/>
</dbReference>
<dbReference type="PANTHER" id="PTHR10078">
    <property type="entry name" value="INTERLEUKIN-1 FAMILY MEMBER"/>
    <property type="match status" value="1"/>
</dbReference>
<evidence type="ECO:0000256" key="9">
    <source>
        <dbReference type="ARBA" id="ARBA00023198"/>
    </source>
</evidence>
<reference evidence="14" key="1">
    <citation type="submission" date="2021-05" db="EMBL/GenBank/DDBJ databases">
        <authorList>
            <person name="Tigano A."/>
        </authorList>
    </citation>
    <scope>NUCLEOTIDE SEQUENCE</scope>
</reference>
<evidence type="ECO:0000256" key="3">
    <source>
        <dbReference type="ARBA" id="ARBA00004550"/>
    </source>
</evidence>
<evidence type="ECO:0000256" key="11">
    <source>
        <dbReference type="ARBA" id="ARBA00023246"/>
    </source>
</evidence>
<evidence type="ECO:0000256" key="13">
    <source>
        <dbReference type="SAM" id="MobiDB-lite"/>
    </source>
</evidence>
<proteinExistence type="inferred from homology"/>
<dbReference type="GO" id="GO:0042119">
    <property type="term" value="P:neutrophil activation"/>
    <property type="evidence" value="ECO:0007669"/>
    <property type="project" value="TreeGrafter"/>
</dbReference>
<dbReference type="GO" id="GO:0071222">
    <property type="term" value="P:cellular response to lipopolysaccharide"/>
    <property type="evidence" value="ECO:0007669"/>
    <property type="project" value="TreeGrafter"/>
</dbReference>
<dbReference type="GO" id="GO:0010628">
    <property type="term" value="P:positive regulation of gene expression"/>
    <property type="evidence" value="ECO:0007669"/>
    <property type="project" value="TreeGrafter"/>
</dbReference>
<dbReference type="GO" id="GO:0005125">
    <property type="term" value="F:cytokine activity"/>
    <property type="evidence" value="ECO:0007669"/>
    <property type="project" value="UniProtKB-UniRule"/>
</dbReference>
<evidence type="ECO:0000256" key="2">
    <source>
        <dbReference type="ARBA" id="ARBA00004514"/>
    </source>
</evidence>
<dbReference type="EMBL" id="CAJRST010000001">
    <property type="protein sequence ID" value="CAG5858380.1"/>
    <property type="molecule type" value="Genomic_DNA"/>
</dbReference>